<keyword evidence="1" id="KW-1133">Transmembrane helix</keyword>
<feature type="transmembrane region" description="Helical" evidence="1">
    <location>
        <begin position="40"/>
        <end position="62"/>
    </location>
</feature>
<proteinExistence type="predicted"/>
<dbReference type="RefSeq" id="WP_136855145.1">
    <property type="nucleotide sequence ID" value="NZ_SUNH01000004.1"/>
</dbReference>
<keyword evidence="3" id="KW-1185">Reference proteome</keyword>
<gene>
    <name evidence="2" type="ORF">FA740_02220</name>
</gene>
<organism evidence="2 3">
    <name type="scientific">Paracoccus hibiscisoli</name>
    <dbReference type="NCBI Taxonomy" id="2023261"/>
    <lineage>
        <taxon>Bacteria</taxon>
        <taxon>Pseudomonadati</taxon>
        <taxon>Pseudomonadota</taxon>
        <taxon>Alphaproteobacteria</taxon>
        <taxon>Rhodobacterales</taxon>
        <taxon>Paracoccaceae</taxon>
        <taxon>Paracoccus</taxon>
    </lineage>
</organism>
<accession>A0A4U0QXW0</accession>
<evidence type="ECO:0000256" key="1">
    <source>
        <dbReference type="SAM" id="Phobius"/>
    </source>
</evidence>
<feature type="transmembrane region" description="Helical" evidence="1">
    <location>
        <begin position="69"/>
        <end position="89"/>
    </location>
</feature>
<name>A0A4U0QXW0_9RHOB</name>
<keyword evidence="1" id="KW-0812">Transmembrane</keyword>
<evidence type="ECO:0000313" key="2">
    <source>
        <dbReference type="EMBL" id="TJZ87089.1"/>
    </source>
</evidence>
<keyword evidence="1" id="KW-0472">Membrane</keyword>
<sequence length="120" mass="12192">MIRTLPAWLLATLIALTGAAGVLAVAGGTTVPLGGTDLPLAYVLPPLVGLALFQLVFGTLAGRWRGLRYWLIALPLSAVIWGGALVLMLDGRLTVDQALAAAVAGHLAAGLAALTAGSRR</sequence>
<dbReference type="EMBL" id="SUNH01000004">
    <property type="protein sequence ID" value="TJZ87089.1"/>
    <property type="molecule type" value="Genomic_DNA"/>
</dbReference>
<protein>
    <recommendedName>
        <fullName evidence="4">Integral membrane protein</fullName>
    </recommendedName>
</protein>
<evidence type="ECO:0008006" key="4">
    <source>
        <dbReference type="Google" id="ProtNLM"/>
    </source>
</evidence>
<evidence type="ECO:0000313" key="3">
    <source>
        <dbReference type="Proteomes" id="UP000306223"/>
    </source>
</evidence>
<dbReference type="OrthoDB" id="7779010at2"/>
<comment type="caution">
    <text evidence="2">The sequence shown here is derived from an EMBL/GenBank/DDBJ whole genome shotgun (WGS) entry which is preliminary data.</text>
</comment>
<feature type="transmembrane region" description="Helical" evidence="1">
    <location>
        <begin position="95"/>
        <end position="116"/>
    </location>
</feature>
<reference evidence="2 3" key="1">
    <citation type="submission" date="2019-04" db="EMBL/GenBank/DDBJ databases">
        <authorList>
            <person name="Li J."/>
        </authorList>
    </citation>
    <scope>NUCLEOTIDE SEQUENCE [LARGE SCALE GENOMIC DNA]</scope>
    <source>
        <strain evidence="2 3">CCTCC AB2016182</strain>
    </source>
</reference>
<dbReference type="Proteomes" id="UP000306223">
    <property type="component" value="Unassembled WGS sequence"/>
</dbReference>
<dbReference type="AlphaFoldDB" id="A0A4U0QXW0"/>